<name>A0ABD0SD88_LOXSC</name>
<reference evidence="2 3" key="1">
    <citation type="submission" date="2024-06" db="EMBL/GenBank/DDBJ databases">
        <title>A chromosome-level genome assembly of beet webworm, Loxostege sticticalis.</title>
        <authorList>
            <person name="Zhang Y."/>
        </authorList>
    </citation>
    <scope>NUCLEOTIDE SEQUENCE [LARGE SCALE GENOMIC DNA]</scope>
    <source>
        <strain evidence="2">AQ028</strain>
        <tissue evidence="2">Male pupae</tissue>
    </source>
</reference>
<dbReference type="EMBL" id="JBEDNZ010000023">
    <property type="protein sequence ID" value="KAL0811817.1"/>
    <property type="molecule type" value="Genomic_DNA"/>
</dbReference>
<organism evidence="2 3">
    <name type="scientific">Loxostege sticticalis</name>
    <name type="common">Beet webworm moth</name>
    <dbReference type="NCBI Taxonomy" id="481309"/>
    <lineage>
        <taxon>Eukaryota</taxon>
        <taxon>Metazoa</taxon>
        <taxon>Ecdysozoa</taxon>
        <taxon>Arthropoda</taxon>
        <taxon>Hexapoda</taxon>
        <taxon>Insecta</taxon>
        <taxon>Pterygota</taxon>
        <taxon>Neoptera</taxon>
        <taxon>Endopterygota</taxon>
        <taxon>Lepidoptera</taxon>
        <taxon>Glossata</taxon>
        <taxon>Ditrysia</taxon>
        <taxon>Pyraloidea</taxon>
        <taxon>Crambidae</taxon>
        <taxon>Pyraustinae</taxon>
        <taxon>Loxostege</taxon>
    </lineage>
</organism>
<feature type="compositionally biased region" description="Low complexity" evidence="1">
    <location>
        <begin position="48"/>
        <end position="65"/>
    </location>
</feature>
<evidence type="ECO:0000256" key="1">
    <source>
        <dbReference type="SAM" id="MobiDB-lite"/>
    </source>
</evidence>
<sequence>MGELALHHFQMDLSARLSNFVRIQQVLSKSNPSNQYSRQDKSDVSKANQFNRRNQNSFNQSNQSNVAKREFNNNRFKNFDRNQPGTSQRVHFVSDVSSEPFNDEYPAGQVDGYDTVDSNSKNE</sequence>
<gene>
    <name evidence="2" type="ORF">ABMA28_009245</name>
</gene>
<protein>
    <submittedName>
        <fullName evidence="2">Uncharacterized protein</fullName>
    </submittedName>
</protein>
<feature type="compositionally biased region" description="Polar residues" evidence="1">
    <location>
        <begin position="83"/>
        <end position="100"/>
    </location>
</feature>
<comment type="caution">
    <text evidence="2">The sequence shown here is derived from an EMBL/GenBank/DDBJ whole genome shotgun (WGS) entry which is preliminary data.</text>
</comment>
<dbReference type="Proteomes" id="UP001549921">
    <property type="component" value="Unassembled WGS sequence"/>
</dbReference>
<dbReference type="AlphaFoldDB" id="A0ABD0SD88"/>
<accession>A0ABD0SD88</accession>
<evidence type="ECO:0000313" key="2">
    <source>
        <dbReference type="EMBL" id="KAL0811817.1"/>
    </source>
</evidence>
<feature type="region of interest" description="Disordered" evidence="1">
    <location>
        <begin position="29"/>
        <end position="123"/>
    </location>
</feature>
<feature type="compositionally biased region" description="Basic and acidic residues" evidence="1">
    <location>
        <begin position="67"/>
        <end position="80"/>
    </location>
</feature>
<evidence type="ECO:0000313" key="3">
    <source>
        <dbReference type="Proteomes" id="UP001549921"/>
    </source>
</evidence>
<proteinExistence type="predicted"/>